<evidence type="ECO:0000313" key="1">
    <source>
        <dbReference type="EMBL" id="WWQ64112.1"/>
    </source>
</evidence>
<name>A0ACD5AA63_9ACTN</name>
<accession>A0ACD5AA63</accession>
<proteinExistence type="predicted"/>
<organism evidence="1 2">
    <name type="scientific">Streptomyces citrinus</name>
    <dbReference type="NCBI Taxonomy" id="3118173"/>
    <lineage>
        <taxon>Bacteria</taxon>
        <taxon>Bacillati</taxon>
        <taxon>Actinomycetota</taxon>
        <taxon>Actinomycetes</taxon>
        <taxon>Kitasatosporales</taxon>
        <taxon>Streptomycetaceae</taxon>
        <taxon>Streptomyces</taxon>
    </lineage>
</organism>
<keyword evidence="2" id="KW-1185">Reference proteome</keyword>
<dbReference type="EMBL" id="CP146022">
    <property type="protein sequence ID" value="WWQ64112.1"/>
    <property type="molecule type" value="Genomic_DNA"/>
</dbReference>
<evidence type="ECO:0000313" key="2">
    <source>
        <dbReference type="Proteomes" id="UP001432251"/>
    </source>
</evidence>
<gene>
    <name evidence="1" type="ORF">V2W30_12675</name>
</gene>
<reference evidence="1" key="1">
    <citation type="journal article" date="2025" name="Int. J. Syst. Evol. Microbiol.">
        <title>Streptomyces citrinus sp. nov., with yellow diffusible pigment.</title>
        <authorList>
            <person name="He Y."/>
            <person name="Yang E."/>
            <person name="Xu J."/>
            <person name="Sun Y."/>
            <person name="Sun L."/>
        </authorList>
    </citation>
    <scope>NUCLEOTIDE SEQUENCE</scope>
    <source>
        <strain evidence="1">Q6</strain>
    </source>
</reference>
<dbReference type="Proteomes" id="UP001432251">
    <property type="component" value="Chromosome"/>
</dbReference>
<sequence>MSRTTSRTASPLSLVSLGLGTFLLVLAALLAWYVEPRAERTPIDTDTTTVFTGTGSYFDTDKIETVRGKRLTITRQVRADVAASEKSGRAVWDVVTSVDTAKSLPAADPHDALQWTQERWVTHRATNAPVHCCGEEPTFEGEAYLKFPFDVEKRTYTWWDNTLGATVPLRFSGTKKIQGYEGYRFTGTVAPARTGSRLVPGSILGQPEKSQVLAEEWYANHRVELVVDQLTGRVLYAAIGPRKTLRTPGGTKDAAVLLDSRRIAFTPRTQREQVALARDDNDRLTLLGTTLPIGAGALGVLLVAAGIVFVVRGRGGREQPEGPKRPDPDTSPTTLETSTM</sequence>
<protein>
    <submittedName>
        <fullName evidence="1">DUF3068 domain-containing protein</fullName>
    </submittedName>
</protein>